<evidence type="ECO:0000313" key="1">
    <source>
        <dbReference type="EMBL" id="HJC65329.1"/>
    </source>
</evidence>
<reference evidence="1" key="2">
    <citation type="submission" date="2021-04" db="EMBL/GenBank/DDBJ databases">
        <authorList>
            <person name="Gilroy R."/>
        </authorList>
    </citation>
    <scope>NUCLEOTIDE SEQUENCE</scope>
    <source>
        <strain evidence="1">CHK198-12963</strain>
    </source>
</reference>
<reference evidence="1" key="1">
    <citation type="journal article" date="2021" name="PeerJ">
        <title>Extensive microbial diversity within the chicken gut microbiome revealed by metagenomics and culture.</title>
        <authorList>
            <person name="Gilroy R."/>
            <person name="Ravi A."/>
            <person name="Getino M."/>
            <person name="Pursley I."/>
            <person name="Horton D.L."/>
            <person name="Alikhan N.F."/>
            <person name="Baker D."/>
            <person name="Gharbi K."/>
            <person name="Hall N."/>
            <person name="Watson M."/>
            <person name="Adriaenssens E.M."/>
            <person name="Foster-Nyarko E."/>
            <person name="Jarju S."/>
            <person name="Secka A."/>
            <person name="Antonio M."/>
            <person name="Oren A."/>
            <person name="Chaudhuri R.R."/>
            <person name="La Ragione R."/>
            <person name="Hildebrand F."/>
            <person name="Pallen M.J."/>
        </authorList>
    </citation>
    <scope>NUCLEOTIDE SEQUENCE</scope>
    <source>
        <strain evidence="1">CHK198-12963</strain>
    </source>
</reference>
<dbReference type="AlphaFoldDB" id="A0A9D2PS07"/>
<accession>A0A9D2PS07</accession>
<gene>
    <name evidence="1" type="ORF">H9931_01225</name>
</gene>
<comment type="caution">
    <text evidence="1">The sequence shown here is derived from an EMBL/GenBank/DDBJ whole genome shotgun (WGS) entry which is preliminary data.</text>
</comment>
<protein>
    <submittedName>
        <fullName evidence="1">Uncharacterized protein</fullName>
    </submittedName>
</protein>
<proteinExistence type="predicted"/>
<dbReference type="Proteomes" id="UP000823863">
    <property type="component" value="Unassembled WGS sequence"/>
</dbReference>
<evidence type="ECO:0000313" key="2">
    <source>
        <dbReference type="Proteomes" id="UP000823863"/>
    </source>
</evidence>
<dbReference type="EMBL" id="DWWB01000005">
    <property type="protein sequence ID" value="HJC65329.1"/>
    <property type="molecule type" value="Genomic_DNA"/>
</dbReference>
<name>A0A9D2PS07_9FIRM</name>
<organism evidence="1 2">
    <name type="scientific">Candidatus Enterocloster excrementigallinarum</name>
    <dbReference type="NCBI Taxonomy" id="2838558"/>
    <lineage>
        <taxon>Bacteria</taxon>
        <taxon>Bacillati</taxon>
        <taxon>Bacillota</taxon>
        <taxon>Clostridia</taxon>
        <taxon>Lachnospirales</taxon>
        <taxon>Lachnospiraceae</taxon>
        <taxon>Enterocloster</taxon>
    </lineage>
</organism>
<sequence>MLSDFEREMCRNHKRMLDAQQTFQGQMAIKLAKAQYKDQEERERILKIYSGQVEPPVWPNQPKDVNPILQRYTNN</sequence>